<protein>
    <submittedName>
        <fullName evidence="2">Uncharacterized protein</fullName>
    </submittedName>
</protein>
<keyword evidence="3" id="KW-1185">Reference proteome</keyword>
<evidence type="ECO:0000313" key="3">
    <source>
        <dbReference type="Proteomes" id="UP000315295"/>
    </source>
</evidence>
<organism evidence="2 3">
    <name type="scientific">Malus baccata</name>
    <name type="common">Siberian crab apple</name>
    <name type="synonym">Pyrus baccata</name>
    <dbReference type="NCBI Taxonomy" id="106549"/>
    <lineage>
        <taxon>Eukaryota</taxon>
        <taxon>Viridiplantae</taxon>
        <taxon>Streptophyta</taxon>
        <taxon>Embryophyta</taxon>
        <taxon>Tracheophyta</taxon>
        <taxon>Spermatophyta</taxon>
        <taxon>Magnoliopsida</taxon>
        <taxon>eudicotyledons</taxon>
        <taxon>Gunneridae</taxon>
        <taxon>Pentapetalae</taxon>
        <taxon>rosids</taxon>
        <taxon>fabids</taxon>
        <taxon>Rosales</taxon>
        <taxon>Rosaceae</taxon>
        <taxon>Amygdaloideae</taxon>
        <taxon>Maleae</taxon>
        <taxon>Malus</taxon>
    </lineage>
</organism>
<feature type="compositionally biased region" description="Basic and acidic residues" evidence="1">
    <location>
        <begin position="38"/>
        <end position="54"/>
    </location>
</feature>
<feature type="compositionally biased region" description="Basic and acidic residues" evidence="1">
    <location>
        <begin position="92"/>
        <end position="111"/>
    </location>
</feature>
<name>A0A540LVM8_MALBA</name>
<comment type="caution">
    <text evidence="2">The sequence shown here is derived from an EMBL/GenBank/DDBJ whole genome shotgun (WGS) entry which is preliminary data.</text>
</comment>
<feature type="region of interest" description="Disordered" evidence="1">
    <location>
        <begin position="38"/>
        <end position="58"/>
    </location>
</feature>
<accession>A0A540LVM8</accession>
<evidence type="ECO:0000313" key="2">
    <source>
        <dbReference type="EMBL" id="TQD90332.1"/>
    </source>
</evidence>
<reference evidence="2 3" key="1">
    <citation type="journal article" date="2019" name="G3 (Bethesda)">
        <title>Sequencing of a Wild Apple (Malus baccata) Genome Unravels the Differences Between Cultivated and Wild Apple Species Regarding Disease Resistance and Cold Tolerance.</title>
        <authorList>
            <person name="Chen X."/>
        </authorList>
    </citation>
    <scope>NUCLEOTIDE SEQUENCE [LARGE SCALE GENOMIC DNA]</scope>
    <source>
        <strain evidence="3">cv. Shandingzi</strain>
        <tissue evidence="2">Leaves</tissue>
    </source>
</reference>
<dbReference type="EMBL" id="VIEB01000455">
    <property type="protein sequence ID" value="TQD90332.1"/>
    <property type="molecule type" value="Genomic_DNA"/>
</dbReference>
<evidence type="ECO:0000256" key="1">
    <source>
        <dbReference type="SAM" id="MobiDB-lite"/>
    </source>
</evidence>
<dbReference type="AlphaFoldDB" id="A0A540LVM8"/>
<gene>
    <name evidence="2" type="ORF">C1H46_024099</name>
</gene>
<dbReference type="Proteomes" id="UP000315295">
    <property type="component" value="Unassembled WGS sequence"/>
</dbReference>
<proteinExistence type="predicted"/>
<sequence>MIQSLSRRPPQQAPLSADPPIPEKEALPFAEALNSRDLEFVSNEPERRGGREGGDCGGFRGWVRREEGDCGGQCACYGLESDGTRISSENSTKNRESKSGAKMRGKVERLG</sequence>
<feature type="region of interest" description="Disordered" evidence="1">
    <location>
        <begin position="81"/>
        <end position="111"/>
    </location>
</feature>
<feature type="region of interest" description="Disordered" evidence="1">
    <location>
        <begin position="1"/>
        <end position="24"/>
    </location>
</feature>